<evidence type="ECO:0008006" key="4">
    <source>
        <dbReference type="Google" id="ProtNLM"/>
    </source>
</evidence>
<keyword evidence="1" id="KW-0732">Signal</keyword>
<dbReference type="RefSeq" id="WP_146515894.1">
    <property type="nucleotide sequence ID" value="NZ_SJPI01000002.1"/>
</dbReference>
<dbReference type="AlphaFoldDB" id="A0A5C5WKQ5"/>
<organism evidence="2 3">
    <name type="scientific">Rubripirellula amarantea</name>
    <dbReference type="NCBI Taxonomy" id="2527999"/>
    <lineage>
        <taxon>Bacteria</taxon>
        <taxon>Pseudomonadati</taxon>
        <taxon>Planctomycetota</taxon>
        <taxon>Planctomycetia</taxon>
        <taxon>Pirellulales</taxon>
        <taxon>Pirellulaceae</taxon>
        <taxon>Rubripirellula</taxon>
    </lineage>
</organism>
<accession>A0A5C5WKQ5</accession>
<name>A0A5C5WKQ5_9BACT</name>
<feature type="signal peptide" evidence="1">
    <location>
        <begin position="1"/>
        <end position="20"/>
    </location>
</feature>
<evidence type="ECO:0000313" key="3">
    <source>
        <dbReference type="Proteomes" id="UP000316598"/>
    </source>
</evidence>
<evidence type="ECO:0000313" key="2">
    <source>
        <dbReference type="EMBL" id="TWT50715.1"/>
    </source>
</evidence>
<dbReference type="OrthoDB" id="212249at2"/>
<evidence type="ECO:0000256" key="1">
    <source>
        <dbReference type="SAM" id="SignalP"/>
    </source>
</evidence>
<gene>
    <name evidence="2" type="ORF">Pla22_34580</name>
</gene>
<dbReference type="InterPro" id="IPR011989">
    <property type="entry name" value="ARM-like"/>
</dbReference>
<dbReference type="EMBL" id="SJPI01000002">
    <property type="protein sequence ID" value="TWT50715.1"/>
    <property type="molecule type" value="Genomic_DNA"/>
</dbReference>
<reference evidence="2 3" key="1">
    <citation type="submission" date="2019-02" db="EMBL/GenBank/DDBJ databases">
        <title>Deep-cultivation of Planctomycetes and their phenomic and genomic characterization uncovers novel biology.</title>
        <authorList>
            <person name="Wiegand S."/>
            <person name="Jogler M."/>
            <person name="Boedeker C."/>
            <person name="Pinto D."/>
            <person name="Vollmers J."/>
            <person name="Rivas-Marin E."/>
            <person name="Kohn T."/>
            <person name="Peeters S.H."/>
            <person name="Heuer A."/>
            <person name="Rast P."/>
            <person name="Oberbeckmann S."/>
            <person name="Bunk B."/>
            <person name="Jeske O."/>
            <person name="Meyerdierks A."/>
            <person name="Storesund J.E."/>
            <person name="Kallscheuer N."/>
            <person name="Luecker S."/>
            <person name="Lage O.M."/>
            <person name="Pohl T."/>
            <person name="Merkel B.J."/>
            <person name="Hornburger P."/>
            <person name="Mueller R.-W."/>
            <person name="Bruemmer F."/>
            <person name="Labrenz M."/>
            <person name="Spormann A.M."/>
            <person name="Op Den Camp H."/>
            <person name="Overmann J."/>
            <person name="Amann R."/>
            <person name="Jetten M.S.M."/>
            <person name="Mascher T."/>
            <person name="Medema M.H."/>
            <person name="Devos D.P."/>
            <person name="Kaster A.-K."/>
            <person name="Ovreas L."/>
            <person name="Rohde M."/>
            <person name="Galperin M.Y."/>
            <person name="Jogler C."/>
        </authorList>
    </citation>
    <scope>NUCLEOTIDE SEQUENCE [LARGE SCALE GENOMIC DNA]</scope>
    <source>
        <strain evidence="2 3">Pla22</strain>
    </source>
</reference>
<dbReference type="Gene3D" id="1.25.10.10">
    <property type="entry name" value="Leucine-rich Repeat Variant"/>
    <property type="match status" value="1"/>
</dbReference>
<comment type="caution">
    <text evidence="2">The sequence shown here is derived from an EMBL/GenBank/DDBJ whole genome shotgun (WGS) entry which is preliminary data.</text>
</comment>
<sequence precursor="true">MKRYLAAVLTLSLAATPAIADSLELLGGGHLTGKVVRKGKSVFVAVDDEIQIAVEDARVLRSVNSDELKEYKSLAASVGDDPEAHYKLAIWCATPGNVPGFKQFYTRFHMQRAIELDPNHEAARGYLKYKKDGNKWVRTVDLMRDRGMVRQKGRWEMPEAVALNEVSETTEVSVKTWIRDLSRLLKVIQKGDSTSNRKYAEAVAEMRAIDDPLAAPAISRELMDRRPLPRQAVNPSVRALRRELLTLLIKLDSPVSVQTMVEMGMQETDPDLRERALDALTERGTSSAIATYMATLTDPRSSNELINRAARALQWFPREELAMDYINALVTTHTEVPPAGPELQLGFGNDGGGGMTTGRKKVVIKTTKTNPAVLALVKKVIDEVDYGYDEKKWQAYIAAKKNAYSGDLRRDP</sequence>
<protein>
    <recommendedName>
        <fullName evidence="4">HEAT repeat domain-containing protein</fullName>
    </recommendedName>
</protein>
<proteinExistence type="predicted"/>
<dbReference type="Proteomes" id="UP000316598">
    <property type="component" value="Unassembled WGS sequence"/>
</dbReference>
<keyword evidence="3" id="KW-1185">Reference proteome</keyword>
<feature type="chain" id="PRO_5022845638" description="HEAT repeat domain-containing protein" evidence="1">
    <location>
        <begin position="21"/>
        <end position="412"/>
    </location>
</feature>